<protein>
    <submittedName>
        <fullName evidence="1">DNA utilization protein HofP</fullName>
    </submittedName>
</protein>
<dbReference type="Pfam" id="PF10748">
    <property type="entry name" value="HofP"/>
    <property type="match status" value="1"/>
</dbReference>
<dbReference type="AlphaFoldDB" id="A0A379RXY4"/>
<dbReference type="Gene3D" id="3.30.1370.130">
    <property type="match status" value="1"/>
</dbReference>
<proteinExistence type="predicted"/>
<dbReference type="Proteomes" id="UP000254124">
    <property type="component" value="Unassembled WGS sequence"/>
</dbReference>
<evidence type="ECO:0000313" key="2">
    <source>
        <dbReference type="Proteomes" id="UP000254124"/>
    </source>
</evidence>
<evidence type="ECO:0000313" key="1">
    <source>
        <dbReference type="EMBL" id="SUG12839.1"/>
    </source>
</evidence>
<dbReference type="PANTHER" id="PTHR30604">
    <property type="entry name" value="PROTEIN TRANSPORT PROTEIN HOFQ"/>
    <property type="match status" value="1"/>
</dbReference>
<accession>A0A379RXY4</accession>
<name>A0A379RXY4_SALER</name>
<sequence>MRDPFRPPEDRCRIAELSQWRYQGAVRKGERWIGILKDSQQKWRRVEEGQKLENGWTIVRLTAQTLTLTTGKNCAPPQWRWLRQERTMKRWIAIILIVLMPAAQAGKAAKVTLVVDDVPVVQVLQALAEQERQNLVASPDVSGTLSLHLMDVPWRQALQTVASSAGLVLRQEGIFSMYTRRPGKKNITRARMPSG</sequence>
<gene>
    <name evidence="1" type="primary">pilQ</name>
    <name evidence="1" type="ORF">NCTC7295_00382</name>
</gene>
<organism evidence="1 2">
    <name type="scientific">Salmonella enterica subsp. arizonae</name>
    <dbReference type="NCBI Taxonomy" id="59203"/>
    <lineage>
        <taxon>Bacteria</taxon>
        <taxon>Pseudomonadati</taxon>
        <taxon>Pseudomonadota</taxon>
        <taxon>Gammaproteobacteria</taxon>
        <taxon>Enterobacterales</taxon>
        <taxon>Enterobacteriaceae</taxon>
        <taxon>Salmonella</taxon>
    </lineage>
</organism>
<reference evidence="1 2" key="1">
    <citation type="submission" date="2018-06" db="EMBL/GenBank/DDBJ databases">
        <authorList>
            <consortium name="Pathogen Informatics"/>
            <person name="Doyle S."/>
        </authorList>
    </citation>
    <scope>NUCLEOTIDE SEQUENCE [LARGE SCALE GENOMIC DNA]</scope>
    <source>
        <strain evidence="1 2">NCTC7295</strain>
    </source>
</reference>
<dbReference type="InterPro" id="IPR051808">
    <property type="entry name" value="Type_IV_pilus_biogenesis"/>
</dbReference>
<dbReference type="PANTHER" id="PTHR30604:SF1">
    <property type="entry name" value="DNA UTILIZATION PROTEIN HOFQ"/>
    <property type="match status" value="1"/>
</dbReference>
<dbReference type="EMBL" id="UGWZ01000001">
    <property type="protein sequence ID" value="SUG12839.1"/>
    <property type="molecule type" value="Genomic_DNA"/>
</dbReference>
<dbReference type="InterPro" id="IPR019684">
    <property type="entry name" value="HofP"/>
</dbReference>